<sequence length="51" mass="5891">MTRNAFAALYRHRAPILKSAYLNHESFTDIILRKCVPLDCRSSSCLLHRNS</sequence>
<dbReference type="Gramene" id="rna-AYBTSS11_LOCUS25686">
    <property type="protein sequence ID" value="CAJ1973622.1"/>
    <property type="gene ID" value="gene-AYBTSS11_LOCUS25686"/>
</dbReference>
<dbReference type="AlphaFoldDB" id="A0AA86TNE3"/>
<proteinExistence type="predicted"/>
<organism evidence="1 2">
    <name type="scientific">Sphenostylis stenocarpa</name>
    <dbReference type="NCBI Taxonomy" id="92480"/>
    <lineage>
        <taxon>Eukaryota</taxon>
        <taxon>Viridiplantae</taxon>
        <taxon>Streptophyta</taxon>
        <taxon>Embryophyta</taxon>
        <taxon>Tracheophyta</taxon>
        <taxon>Spermatophyta</taxon>
        <taxon>Magnoliopsida</taxon>
        <taxon>eudicotyledons</taxon>
        <taxon>Gunneridae</taxon>
        <taxon>Pentapetalae</taxon>
        <taxon>rosids</taxon>
        <taxon>fabids</taxon>
        <taxon>Fabales</taxon>
        <taxon>Fabaceae</taxon>
        <taxon>Papilionoideae</taxon>
        <taxon>50 kb inversion clade</taxon>
        <taxon>NPAAA clade</taxon>
        <taxon>indigoferoid/millettioid clade</taxon>
        <taxon>Phaseoleae</taxon>
        <taxon>Sphenostylis</taxon>
    </lineage>
</organism>
<keyword evidence="2" id="KW-1185">Reference proteome</keyword>
<reference evidence="1" key="1">
    <citation type="submission" date="2023-10" db="EMBL/GenBank/DDBJ databases">
        <authorList>
            <person name="Domelevo Entfellner J.-B."/>
        </authorList>
    </citation>
    <scope>NUCLEOTIDE SEQUENCE</scope>
</reference>
<evidence type="ECO:0000313" key="1">
    <source>
        <dbReference type="EMBL" id="CAJ1973622.1"/>
    </source>
</evidence>
<dbReference type="Proteomes" id="UP001189624">
    <property type="component" value="Chromosome 9"/>
</dbReference>
<protein>
    <submittedName>
        <fullName evidence="1">Uncharacterized protein</fullName>
    </submittedName>
</protein>
<dbReference type="EMBL" id="OY731406">
    <property type="protein sequence ID" value="CAJ1973622.1"/>
    <property type="molecule type" value="Genomic_DNA"/>
</dbReference>
<accession>A0AA86TNE3</accession>
<evidence type="ECO:0000313" key="2">
    <source>
        <dbReference type="Proteomes" id="UP001189624"/>
    </source>
</evidence>
<name>A0AA86TNE3_9FABA</name>
<gene>
    <name evidence="1" type="ORF">AYBTSS11_LOCUS25686</name>
</gene>